<dbReference type="PANTHER" id="PTHR15913">
    <property type="entry name" value="ACID CLUSTER PROTEIN 33"/>
    <property type="match status" value="1"/>
</dbReference>
<name>A0A8J6GJI2_MICOH</name>
<dbReference type="InterPro" id="IPR005793">
    <property type="entry name" value="Formyl_trans_C"/>
</dbReference>
<comment type="subcellular location">
    <subcellularLocation>
        <location evidence="1">Cytoplasm</location>
    </subcellularLocation>
</comment>
<evidence type="ECO:0000313" key="5">
    <source>
        <dbReference type="EMBL" id="KAH0512060.1"/>
    </source>
</evidence>
<dbReference type="InterPro" id="IPR036477">
    <property type="entry name" value="Formyl_transf_N_sf"/>
</dbReference>
<evidence type="ECO:0000313" key="6">
    <source>
        <dbReference type="Proteomes" id="UP000710432"/>
    </source>
</evidence>
<organism evidence="5 6">
    <name type="scientific">Microtus ochrogaster</name>
    <name type="common">Prairie vole</name>
    <dbReference type="NCBI Taxonomy" id="79684"/>
    <lineage>
        <taxon>Eukaryota</taxon>
        <taxon>Metazoa</taxon>
        <taxon>Chordata</taxon>
        <taxon>Craniata</taxon>
        <taxon>Vertebrata</taxon>
        <taxon>Euteleostomi</taxon>
        <taxon>Mammalia</taxon>
        <taxon>Eutheria</taxon>
        <taxon>Euarchontoglires</taxon>
        <taxon>Glires</taxon>
        <taxon>Rodentia</taxon>
        <taxon>Myomorpha</taxon>
        <taxon>Muroidea</taxon>
        <taxon>Cricetidae</taxon>
        <taxon>Arvicolinae</taxon>
        <taxon>Microtus</taxon>
    </lineage>
</organism>
<comment type="caution">
    <text evidence="5">The sequence shown here is derived from an EMBL/GenBank/DDBJ whole genome shotgun (WGS) entry which is preliminary data.</text>
</comment>
<dbReference type="SUPFAM" id="SSF53328">
    <property type="entry name" value="Formyltransferase"/>
    <property type="match status" value="1"/>
</dbReference>
<keyword evidence="3" id="KW-0963">Cytoplasm</keyword>
<evidence type="ECO:0000256" key="3">
    <source>
        <dbReference type="ARBA" id="ARBA00022490"/>
    </source>
</evidence>
<comment type="similarity">
    <text evidence="2">Belongs to the AB hydrolase superfamily.</text>
</comment>
<dbReference type="Pfam" id="PF02911">
    <property type="entry name" value="Formyl_trans_C"/>
    <property type="match status" value="1"/>
</dbReference>
<dbReference type="InterPro" id="IPR029058">
    <property type="entry name" value="AB_hydrolase_fold"/>
</dbReference>
<dbReference type="PANTHER" id="PTHR15913:SF0">
    <property type="entry name" value="MASPARDIN"/>
    <property type="match status" value="1"/>
</dbReference>
<evidence type="ECO:0000256" key="2">
    <source>
        <dbReference type="ARBA" id="ARBA00008645"/>
    </source>
</evidence>
<evidence type="ECO:0000256" key="1">
    <source>
        <dbReference type="ARBA" id="ARBA00004496"/>
    </source>
</evidence>
<dbReference type="Gene3D" id="3.40.50.170">
    <property type="entry name" value="Formyl transferase, N-terminal domain"/>
    <property type="match status" value="1"/>
</dbReference>
<dbReference type="GO" id="GO:0042609">
    <property type="term" value="F:CD4 receptor binding"/>
    <property type="evidence" value="ECO:0007669"/>
    <property type="project" value="TreeGrafter"/>
</dbReference>
<dbReference type="AlphaFoldDB" id="A0A8J6GJI2"/>
<gene>
    <name evidence="5" type="ORF">LTLLF_146110</name>
</gene>
<dbReference type="SUPFAM" id="SSF53474">
    <property type="entry name" value="alpha/beta-Hydrolases"/>
    <property type="match status" value="1"/>
</dbReference>
<dbReference type="GO" id="GO:0030140">
    <property type="term" value="C:trans-Golgi network transport vesicle"/>
    <property type="evidence" value="ECO:0007669"/>
    <property type="project" value="TreeGrafter"/>
</dbReference>
<dbReference type="EMBL" id="JAATJU010022100">
    <property type="protein sequence ID" value="KAH0512060.1"/>
    <property type="molecule type" value="Genomic_DNA"/>
</dbReference>
<dbReference type="InterPro" id="IPR026151">
    <property type="entry name" value="Maspardin"/>
</dbReference>
<sequence>MLLVRRCWGRRLAVERPRCSCQTQAGLGGSSGGDSRGSRVRKKPPWRVLFLGTDHFARETLRALHAARDDEEEKLIESLEVVTVPSPSPKGLPVKQYAIQSRLPVYEWPDVGSGEYDVGVVASFGRLLSQLQTNAGRSSVSVSTEQLGVAIHEHRSLQLISVLKSLPESLNNGRPQPAEGVTYAPKVSAGTSCVKWEEQTSEQVLRLHLAIGDIVPLQTLWLENTVKLLDLVEVNNSILTDPKLTGQTVAPGSVVYHRQSQMLLVHCKIIVDDDDSKIWSLYDAGPRSIRCPLIFLPPVSGTADVFFQQVLALTGWGYRVIAVHLFGASLGGFLAQKFAEYTHKSPRVHSLILCNAFSDTSIFNQTWTANSFWLMPAFMLKKIVLGNFSSGPVDPMMADAIDFMVDRLESLGQSELASRLTLNCQNSYVEPHKIRDIPVTIMDVFDQSALSTEAKEEMYKLYPNARRAHLKTGGNFPYLCRSAEVNLYVQIHLLQFHGTKYAAIDPSVVSAEELEVQKSRLGLSQEEP</sequence>
<dbReference type="Proteomes" id="UP000710432">
    <property type="component" value="Unassembled WGS sequence"/>
</dbReference>
<dbReference type="GO" id="GO:0005829">
    <property type="term" value="C:cytosol"/>
    <property type="evidence" value="ECO:0007669"/>
    <property type="project" value="TreeGrafter"/>
</dbReference>
<reference evidence="5" key="1">
    <citation type="submission" date="2020-03" db="EMBL/GenBank/DDBJ databases">
        <title>Studies in the Genomics of Life Span.</title>
        <authorList>
            <person name="Glass D."/>
        </authorList>
    </citation>
    <scope>NUCLEOTIDE SEQUENCE</scope>
    <source>
        <strain evidence="5">LTLLF</strain>
        <tissue evidence="5">Muscle</tissue>
    </source>
</reference>
<accession>A0A8J6GJI2</accession>
<feature type="domain" description="Formyl transferase C-terminal" evidence="4">
    <location>
        <begin position="187"/>
        <end position="268"/>
    </location>
</feature>
<dbReference type="Gene3D" id="3.40.50.1820">
    <property type="entry name" value="alpha/beta hydrolase"/>
    <property type="match status" value="1"/>
</dbReference>
<proteinExistence type="inferred from homology"/>
<evidence type="ECO:0000259" key="4">
    <source>
        <dbReference type="Pfam" id="PF02911"/>
    </source>
</evidence>
<protein>
    <submittedName>
        <fullName evidence="5">Maspardin</fullName>
    </submittedName>
</protein>
<dbReference type="Gene3D" id="3.40.50.12230">
    <property type="match status" value="1"/>
</dbReference>